<sequence length="72" mass="8698">MTEKVYYWRKRKGYSADFEDETKLYLNMDLVSERLFLEDKVEGWASAFKTTFTEREAEKILGDKIFLFEKVI</sequence>
<evidence type="ECO:0000313" key="1">
    <source>
        <dbReference type="EMBL" id="RST96967.1"/>
    </source>
</evidence>
<proteinExistence type="predicted"/>
<dbReference type="RefSeq" id="WP_125984689.1">
    <property type="nucleotide sequence ID" value="NZ_NGJS01000020.1"/>
</dbReference>
<accession>A0A429ZTB0</accession>
<reference evidence="1 2" key="1">
    <citation type="submission" date="2017-05" db="EMBL/GenBank/DDBJ databases">
        <title>Vagococcus spp. assemblies.</title>
        <authorList>
            <person name="Gulvik C.A."/>
        </authorList>
    </citation>
    <scope>NUCLEOTIDE SEQUENCE [LARGE SCALE GENOMIC DNA]</scope>
    <source>
        <strain evidence="1 2">SS1995</strain>
    </source>
</reference>
<dbReference type="Proteomes" id="UP000287857">
    <property type="component" value="Unassembled WGS sequence"/>
</dbReference>
<name>A0A429ZTB0_9ENTE</name>
<gene>
    <name evidence="1" type="ORF">CBF37_10445</name>
</gene>
<keyword evidence="2" id="KW-1185">Reference proteome</keyword>
<organism evidence="1 2">
    <name type="scientific">Vagococcus vulneris</name>
    <dbReference type="NCBI Taxonomy" id="1977869"/>
    <lineage>
        <taxon>Bacteria</taxon>
        <taxon>Bacillati</taxon>
        <taxon>Bacillota</taxon>
        <taxon>Bacilli</taxon>
        <taxon>Lactobacillales</taxon>
        <taxon>Enterococcaceae</taxon>
        <taxon>Vagococcus</taxon>
    </lineage>
</organism>
<dbReference type="EMBL" id="NGJS01000020">
    <property type="protein sequence ID" value="RST96967.1"/>
    <property type="molecule type" value="Genomic_DNA"/>
</dbReference>
<protein>
    <submittedName>
        <fullName evidence="1">Uncharacterized protein</fullName>
    </submittedName>
</protein>
<comment type="caution">
    <text evidence="1">The sequence shown here is derived from an EMBL/GenBank/DDBJ whole genome shotgun (WGS) entry which is preliminary data.</text>
</comment>
<dbReference type="AlphaFoldDB" id="A0A429ZTB0"/>
<evidence type="ECO:0000313" key="2">
    <source>
        <dbReference type="Proteomes" id="UP000287857"/>
    </source>
</evidence>